<evidence type="ECO:0000256" key="1">
    <source>
        <dbReference type="SAM" id="MobiDB-lite"/>
    </source>
</evidence>
<sequence>MPVRPFRSPVRPSPAPVDRLKSGQPSPTNPAPEAEVLASKSPSWPSGFVRCRHRSPHRSLGAPVSSGTRPGLGKAVWYGAAAAQRARSRYFPRRLRRLLAAVPKGTQNRARARPPLRFGPPGAPPPDAPSSSSATPRDGPGGAFEGDEPWQQSAL</sequence>
<name>A0A1Y5PRI3_9SPHN</name>
<feature type="compositionally biased region" description="Pro residues" evidence="1">
    <location>
        <begin position="117"/>
        <end position="128"/>
    </location>
</feature>
<evidence type="ECO:0000313" key="2">
    <source>
        <dbReference type="EMBL" id="SBV32599.1"/>
    </source>
</evidence>
<feature type="compositionally biased region" description="Low complexity" evidence="1">
    <location>
        <begin position="1"/>
        <end position="10"/>
    </location>
</feature>
<feature type="region of interest" description="Disordered" evidence="1">
    <location>
        <begin position="1"/>
        <end position="72"/>
    </location>
</feature>
<gene>
    <name evidence="2" type="ORF">SPPYR_1479</name>
</gene>
<accession>A0A1Y5PRI3</accession>
<dbReference type="EMBL" id="LT598653">
    <property type="protein sequence ID" value="SBV32599.1"/>
    <property type="molecule type" value="Genomic_DNA"/>
</dbReference>
<dbReference type="AlphaFoldDB" id="A0A1Y5PRI3"/>
<organism evidence="2">
    <name type="scientific">uncultured Sphingopyxis sp</name>
    <dbReference type="NCBI Taxonomy" id="310581"/>
    <lineage>
        <taxon>Bacteria</taxon>
        <taxon>Pseudomonadati</taxon>
        <taxon>Pseudomonadota</taxon>
        <taxon>Alphaproteobacteria</taxon>
        <taxon>Sphingomonadales</taxon>
        <taxon>Sphingomonadaceae</taxon>
        <taxon>Sphingopyxis</taxon>
        <taxon>environmental samples</taxon>
    </lineage>
</organism>
<feature type="region of interest" description="Disordered" evidence="1">
    <location>
        <begin position="101"/>
        <end position="155"/>
    </location>
</feature>
<protein>
    <submittedName>
        <fullName evidence="2">Uncharacterized protein</fullName>
    </submittedName>
</protein>
<reference evidence="2" key="1">
    <citation type="submission" date="2016-03" db="EMBL/GenBank/DDBJ databases">
        <authorList>
            <person name="Ploux O."/>
        </authorList>
    </citation>
    <scope>NUCLEOTIDE SEQUENCE</scope>
    <source>
        <strain evidence="2">UC10</strain>
    </source>
</reference>
<dbReference type="KEGG" id="sphu:SPPYR_1479"/>
<proteinExistence type="predicted"/>